<sequence length="47" mass="5349">MAIFFQGLAYFSSDSTKDPVPLNHIFLNPSSPKKFHPNEKSIFYTVS</sequence>
<dbReference type="HOGENOM" id="CLU_3164510_0_0_9"/>
<name>G2TMW9_HEYCO</name>
<organism evidence="1 2">
    <name type="scientific">Heyndrickxia coagulans 36D1</name>
    <dbReference type="NCBI Taxonomy" id="345219"/>
    <lineage>
        <taxon>Bacteria</taxon>
        <taxon>Bacillati</taxon>
        <taxon>Bacillota</taxon>
        <taxon>Bacilli</taxon>
        <taxon>Bacillales</taxon>
        <taxon>Bacillaceae</taxon>
        <taxon>Heyndrickxia</taxon>
    </lineage>
</organism>
<evidence type="ECO:0000313" key="1">
    <source>
        <dbReference type="EMBL" id="AEP01192.1"/>
    </source>
</evidence>
<evidence type="ECO:0000313" key="2">
    <source>
        <dbReference type="Proteomes" id="UP000009283"/>
    </source>
</evidence>
<dbReference type="KEGG" id="bag:Bcoa_2008"/>
<dbReference type="EMBL" id="CP003056">
    <property type="protein sequence ID" value="AEP01192.1"/>
    <property type="molecule type" value="Genomic_DNA"/>
</dbReference>
<dbReference type="Proteomes" id="UP000009283">
    <property type="component" value="Chromosome"/>
</dbReference>
<gene>
    <name evidence="1" type="ORF">Bcoa_2008</name>
</gene>
<proteinExistence type="predicted"/>
<protein>
    <submittedName>
        <fullName evidence="1">Uncharacterized protein</fullName>
    </submittedName>
</protein>
<dbReference type="AlphaFoldDB" id="G2TMW9"/>
<accession>G2TMW9</accession>
<reference evidence="1 2" key="1">
    <citation type="journal article" date="2011" name="Stand. Genomic Sci.">
        <title>Complete Genome Sequence of a thermotolerant sporogenic lactic acid bacterium, Bacillus coagulans strain 36D1.</title>
        <authorList>
            <person name="Rhee M.S."/>
            <person name="Moritz B.E."/>
            <person name="Xie G."/>
            <person name="Glavina Del Rio T."/>
            <person name="Dalin E."/>
            <person name="Tice H."/>
            <person name="Bruce D."/>
            <person name="Goodwin L."/>
            <person name="Chertkov O."/>
            <person name="Brettin T."/>
            <person name="Han C."/>
            <person name="Detter C."/>
            <person name="Pitluck S."/>
            <person name="Land M.L."/>
            <person name="Patel M."/>
            <person name="Ou M."/>
            <person name="Harbrucker R."/>
            <person name="Ingram L.O."/>
            <person name="Shanmugam K.T."/>
        </authorList>
    </citation>
    <scope>NUCLEOTIDE SEQUENCE [LARGE SCALE GENOMIC DNA]</scope>
    <source>
        <strain evidence="1 2">36D1</strain>
    </source>
</reference>